<dbReference type="PANTHER" id="PTHR43581:SF2">
    <property type="entry name" value="EXCINUCLEASE ATPASE SUBUNIT"/>
    <property type="match status" value="1"/>
</dbReference>
<dbReference type="Proteomes" id="UP000187651">
    <property type="component" value="Unassembled WGS sequence"/>
</dbReference>
<proteinExistence type="predicted"/>
<keyword evidence="3" id="KW-1185">Reference proteome</keyword>
<dbReference type="InterPro" id="IPR003959">
    <property type="entry name" value="ATPase_AAA_core"/>
</dbReference>
<dbReference type="InterPro" id="IPR027417">
    <property type="entry name" value="P-loop_NTPase"/>
</dbReference>
<dbReference type="EMBL" id="FNHZ01000003">
    <property type="protein sequence ID" value="SDM83375.1"/>
    <property type="molecule type" value="Genomic_DNA"/>
</dbReference>
<dbReference type="PANTHER" id="PTHR43581">
    <property type="entry name" value="ATP/GTP PHOSPHATASE"/>
    <property type="match status" value="1"/>
</dbReference>
<accession>A0A1G9WH43</accession>
<evidence type="ECO:0000259" key="1">
    <source>
        <dbReference type="Pfam" id="PF13304"/>
    </source>
</evidence>
<dbReference type="InterPro" id="IPR051396">
    <property type="entry name" value="Bact_Antivir_Def_Nuclease"/>
</dbReference>
<organism evidence="2 3">
    <name type="scientific">Lachnospira pectinoschiza</name>
    <dbReference type="NCBI Taxonomy" id="28052"/>
    <lineage>
        <taxon>Bacteria</taxon>
        <taxon>Bacillati</taxon>
        <taxon>Bacillota</taxon>
        <taxon>Clostridia</taxon>
        <taxon>Lachnospirales</taxon>
        <taxon>Lachnospiraceae</taxon>
        <taxon>Lachnospira</taxon>
    </lineage>
</organism>
<dbReference type="AlphaFoldDB" id="A0A1G9WH43"/>
<dbReference type="SUPFAM" id="SSF52540">
    <property type="entry name" value="P-loop containing nucleoside triphosphate hydrolases"/>
    <property type="match status" value="1"/>
</dbReference>
<name>A0A1G9WH43_9FIRM</name>
<feature type="domain" description="ATPase AAA-type core" evidence="1">
    <location>
        <begin position="50"/>
        <end position="317"/>
    </location>
</feature>
<dbReference type="OrthoDB" id="9809324at2"/>
<protein>
    <recommendedName>
        <fullName evidence="1">ATPase AAA-type core domain-containing protein</fullName>
    </recommendedName>
</protein>
<dbReference type="Gene3D" id="3.40.50.300">
    <property type="entry name" value="P-loop containing nucleotide triphosphate hydrolases"/>
    <property type="match status" value="1"/>
</dbReference>
<evidence type="ECO:0000313" key="2">
    <source>
        <dbReference type="EMBL" id="SDM83375.1"/>
    </source>
</evidence>
<dbReference type="RefSeq" id="WP_074521370.1">
    <property type="nucleotide sequence ID" value="NZ_FNHZ01000003.1"/>
</dbReference>
<dbReference type="GO" id="GO:0016887">
    <property type="term" value="F:ATP hydrolysis activity"/>
    <property type="evidence" value="ECO:0007669"/>
    <property type="project" value="InterPro"/>
</dbReference>
<evidence type="ECO:0000313" key="3">
    <source>
        <dbReference type="Proteomes" id="UP000187651"/>
    </source>
</evidence>
<sequence length="386" mass="44280">MKILKISADGLMLFNDKVSIDFFAEQRVIKDNSDMLSNIFKNVYTNNVISVVGINASGKTSVLKLISFALELINGQSLNYIVNRDVFTDSKKVNIEVIFYDDNNNLYKLQSEIISVRNNEIDNRFIFGAEKIWKKSISKIHSKKDIVSYENTNLFKERDNTAEFLSDDVSIAIAISKNNKIFVRDLLNYTNMNMNMLRLIENYPHELIKFLDPSIESIIFDKNSSEIKLKFYGKDAISLSNPLQCEKYLSSGTVKGLNVFLNAMMVFNKGGYLLVDELENHLNREIVVTLYRFFTNPIVNKMGATIIFSTHYSELLDEFERSDNIYIVRNKNGISAEKLCNLLKRNDIKKSDAFKSGYLEGTAPLYESYIDLKEVIINSRTELGVH</sequence>
<gene>
    <name evidence="2" type="ORF">SAMN05216544_1193</name>
</gene>
<dbReference type="GO" id="GO:0005524">
    <property type="term" value="F:ATP binding"/>
    <property type="evidence" value="ECO:0007669"/>
    <property type="project" value="InterPro"/>
</dbReference>
<reference evidence="3" key="1">
    <citation type="submission" date="2016-10" db="EMBL/GenBank/DDBJ databases">
        <authorList>
            <person name="Varghese N."/>
            <person name="Submissions S."/>
        </authorList>
    </citation>
    <scope>NUCLEOTIDE SEQUENCE [LARGE SCALE GENOMIC DNA]</scope>
    <source>
        <strain evidence="3">M83</strain>
    </source>
</reference>
<dbReference type="Pfam" id="PF13304">
    <property type="entry name" value="AAA_21"/>
    <property type="match status" value="1"/>
</dbReference>